<name>A0ABX9LPK6_9ACTN</name>
<comment type="caution">
    <text evidence="1">The sequence shown here is derived from an EMBL/GenBank/DDBJ whole genome shotgun (WGS) entry which is preliminary data.</text>
</comment>
<protein>
    <recommendedName>
        <fullName evidence="3">ADP-ribosylglycohydrolase family protein</fullName>
    </recommendedName>
</protein>
<organism evidence="1 2">
    <name type="scientific">Microbispora triticiradicis</name>
    <dbReference type="NCBI Taxonomy" id="2200763"/>
    <lineage>
        <taxon>Bacteria</taxon>
        <taxon>Bacillati</taxon>
        <taxon>Actinomycetota</taxon>
        <taxon>Actinomycetes</taxon>
        <taxon>Streptosporangiales</taxon>
        <taxon>Streptosporangiaceae</taxon>
        <taxon>Microbispora</taxon>
    </lineage>
</organism>
<evidence type="ECO:0008006" key="3">
    <source>
        <dbReference type="Google" id="ProtNLM"/>
    </source>
</evidence>
<sequence length="73" mass="7462">MPPGWPRAGPGLRLAERCGLAALVGEYLVTHNPDGVNAPVEVPAIVAGMVAGANSSEIWTCCAMAGWAQAAFI</sequence>
<dbReference type="Proteomes" id="UP000262538">
    <property type="component" value="Unassembled WGS sequence"/>
</dbReference>
<reference evidence="1 2" key="1">
    <citation type="submission" date="2018-08" db="EMBL/GenBank/DDBJ databases">
        <title>Microbispora. triticiradicis sp. nov., a novel actinomycete isolated from the root of wheat (Triticum aestivum L.)).</title>
        <authorList>
            <person name="Han C."/>
        </authorList>
    </citation>
    <scope>NUCLEOTIDE SEQUENCE [LARGE SCALE GENOMIC DNA]</scope>
    <source>
        <strain evidence="1 2">NEAU-HRDPA2-9</strain>
    </source>
</reference>
<evidence type="ECO:0000313" key="2">
    <source>
        <dbReference type="Proteomes" id="UP000262538"/>
    </source>
</evidence>
<keyword evidence="2" id="KW-1185">Reference proteome</keyword>
<gene>
    <name evidence="1" type="ORF">DI270_007510</name>
</gene>
<dbReference type="EMBL" id="QFZU02000031">
    <property type="protein sequence ID" value="RGA05553.1"/>
    <property type="molecule type" value="Genomic_DNA"/>
</dbReference>
<evidence type="ECO:0000313" key="1">
    <source>
        <dbReference type="EMBL" id="RGA05553.1"/>
    </source>
</evidence>
<accession>A0ABX9LPK6</accession>
<proteinExistence type="predicted"/>